<protein>
    <submittedName>
        <fullName evidence="1">Uncharacterized protein</fullName>
    </submittedName>
</protein>
<proteinExistence type="predicted"/>
<evidence type="ECO:0000313" key="1">
    <source>
        <dbReference type="EMBL" id="KAI5658662.1"/>
    </source>
</evidence>
<dbReference type="Proteomes" id="UP001060085">
    <property type="component" value="Linkage Group LG06"/>
</dbReference>
<sequence length="249" mass="27993">MGPECTCAGTDTRKKSQHTCIQLIRHLRDDPLAPLSAIWCTLFDCSQVPTHTLVTYRDQLYFMPSDQLRGNDHTYWGMQHASHIKVWHQWRLHIRDSPVLAVEDLSSPRDEHLQYSHRVIVPESPYQIGVIVGLRGMLVDCQVAGHVEDGLLPLLTWVGEDIQTSDVEERWVRDLSPHPSDLGFSSFQGPPPPGTESSSFQAPPPPGIGSSSFQAPPPLGTISSSTPHSLYRQTLHPIQMSMTMSRRMW</sequence>
<organism evidence="1 2">
    <name type="scientific">Catharanthus roseus</name>
    <name type="common">Madagascar periwinkle</name>
    <name type="synonym">Vinca rosea</name>
    <dbReference type="NCBI Taxonomy" id="4058"/>
    <lineage>
        <taxon>Eukaryota</taxon>
        <taxon>Viridiplantae</taxon>
        <taxon>Streptophyta</taxon>
        <taxon>Embryophyta</taxon>
        <taxon>Tracheophyta</taxon>
        <taxon>Spermatophyta</taxon>
        <taxon>Magnoliopsida</taxon>
        <taxon>eudicotyledons</taxon>
        <taxon>Gunneridae</taxon>
        <taxon>Pentapetalae</taxon>
        <taxon>asterids</taxon>
        <taxon>lamiids</taxon>
        <taxon>Gentianales</taxon>
        <taxon>Apocynaceae</taxon>
        <taxon>Rauvolfioideae</taxon>
        <taxon>Vinceae</taxon>
        <taxon>Catharanthinae</taxon>
        <taxon>Catharanthus</taxon>
    </lineage>
</organism>
<name>A0ACC0ACH9_CATRO</name>
<accession>A0ACC0ACH9</accession>
<dbReference type="EMBL" id="CM044706">
    <property type="protein sequence ID" value="KAI5658662.1"/>
    <property type="molecule type" value="Genomic_DNA"/>
</dbReference>
<gene>
    <name evidence="1" type="ORF">M9H77_27455</name>
</gene>
<keyword evidence="2" id="KW-1185">Reference proteome</keyword>
<reference evidence="2" key="1">
    <citation type="journal article" date="2023" name="Nat. Plants">
        <title>Single-cell RNA sequencing provides a high-resolution roadmap for understanding the multicellular compartmentation of specialized metabolism.</title>
        <authorList>
            <person name="Sun S."/>
            <person name="Shen X."/>
            <person name="Li Y."/>
            <person name="Li Y."/>
            <person name="Wang S."/>
            <person name="Li R."/>
            <person name="Zhang H."/>
            <person name="Shen G."/>
            <person name="Guo B."/>
            <person name="Wei J."/>
            <person name="Xu J."/>
            <person name="St-Pierre B."/>
            <person name="Chen S."/>
            <person name="Sun C."/>
        </authorList>
    </citation>
    <scope>NUCLEOTIDE SEQUENCE [LARGE SCALE GENOMIC DNA]</scope>
</reference>
<evidence type="ECO:0000313" key="2">
    <source>
        <dbReference type="Proteomes" id="UP001060085"/>
    </source>
</evidence>
<comment type="caution">
    <text evidence="1">The sequence shown here is derived from an EMBL/GenBank/DDBJ whole genome shotgun (WGS) entry which is preliminary data.</text>
</comment>